<dbReference type="STRING" id="42094.JM47_01420"/>
<evidence type="ECO:0000259" key="3">
    <source>
        <dbReference type="Pfam" id="PF01732"/>
    </source>
</evidence>
<gene>
    <name evidence="4" type="ORF">JM47_01420</name>
</gene>
<proteinExistence type="predicted"/>
<evidence type="ECO:0000313" key="5">
    <source>
        <dbReference type="Proteomes" id="UP000032261"/>
    </source>
</evidence>
<organism evidence="4 5">
    <name type="scientific">Ureaplasma diversum</name>
    <dbReference type="NCBI Taxonomy" id="42094"/>
    <lineage>
        <taxon>Bacteria</taxon>
        <taxon>Bacillati</taxon>
        <taxon>Mycoplasmatota</taxon>
        <taxon>Mycoplasmoidales</taxon>
        <taxon>Mycoplasmoidaceae</taxon>
        <taxon>Ureaplasma</taxon>
    </lineage>
</organism>
<evidence type="ECO:0000313" key="4">
    <source>
        <dbReference type="EMBL" id="AJQ45273.1"/>
    </source>
</evidence>
<dbReference type="PRINTS" id="PR00840">
    <property type="entry name" value="Y06768FAMILY"/>
</dbReference>
<dbReference type="EMBL" id="CP009770">
    <property type="protein sequence ID" value="AJQ45273.1"/>
    <property type="molecule type" value="Genomic_DNA"/>
</dbReference>
<sequence>MKKWWNKFKKLLIPTTLSLGVVALVSASCFNPNPKQNNQASFQFNINKLSNNKANIIVNAKDLNLSNSNNVIKALVTNTVSNASKQIEIKQTNNQSFSLDLNNLEANTSYQINQIKINDQVFSTSFSFKTLNHLNLLKSISHNYENKQINTTVELINDSYKTKYDTLVVRYTTNDQLEQTYHQLVDLNNVNNKIKISFKPFITNRNFKLTTLALTNQSDLKDESKWSLINLDQFKLNSVKVDPSITSVKNYRYDFSNDQLSINLKSDDLGFTNNQEVVLVLDNNQTLSSTLKVDNNGLVAFNVSLKDLKNQINFKVLKINLKTKPANLIQNINNSSDNTIYDSSKSDFEIKGSRTNPSSYLKDLNLESINSNKDLVFRTSLSNLVNNSDETSVVLEFETENKTRLFTNPTIIKPTYKDELVEAKFTLSLNNTKASSLTFKKAWKLSSNNQRVAFSTKPNSKLTDKVFSLDDLIKNVNLSLDQLEFYEPQNTSINFKVPLNISNLLNIDAYLASIKLVNENNQVISFNNINLSTINNQTFIKTTLTNLVKNSVYKLQSIDLISKLNQSSTNLYNKDQTNNLNDKQTSFTTLSLDNDQKIEYNKAYLTKAVEHDTRVDNPNYHVYPKNENQLNQYYRYFIPKNEVYQQAYDMTVGLNYQAVGDNGQTSATQGTGWILDYIQPNDKDSYPTTFFIATNMHVAARFNYLENEVLEGATIPDSSYISRRTHPKTGLYLVYNPYLDKGQKNDNAPYDQNLNRSLIATKIKEFAIVYTATNFLDKNFLANYRYTSTKPTNPSNLPDHAKDFVVLKVVFNDERAARIITRDFYYKYKNKRHKFAKYSLLTNSIDQLVNRSDFYIFGYAGGIPTINKPTTTKDFSTGAKLLINQAFGNYFLNKYNQIIPGIVNGSITNNFLNFRNQTGFVDDYQYFNIMYSFKDSALTSGSSGSVVLNGNKEIIGIHFAMVRPLDGSLAEPLIFEGFRINDQLILPAYDLINGGAPHQVYSYKQAFRKHFKDAKSWLFDEDPEWINQVETKKPININEINSREPKSAFIVDKLVYANRSPVANR</sequence>
<keyword evidence="1" id="KW-1003">Cell membrane</keyword>
<reference evidence="4 5" key="1">
    <citation type="journal article" date="2015" name="Genome Announc.">
        <title>Genome Sequence of Ureaplasma diversum Strain ATCC 49782.</title>
        <authorList>
            <person name="Marques L.M."/>
            <person name="Guimaraes A.M."/>
            <person name="Martins H.B."/>
            <person name="Rezende I.S."/>
            <person name="Barbosa M.S."/>
            <person name="Campos G.B."/>
            <person name="do Nascimento N.C."/>
            <person name="Dos Santos A.P."/>
            <person name="Amorim A.T."/>
            <person name="Santos V.M."/>
            <person name="Messick J.B."/>
            <person name="Timenetsky J."/>
        </authorList>
    </citation>
    <scope>NUCLEOTIDE SEQUENCE [LARGE SCALE GENOMIC DNA]</scope>
    <source>
        <strain evidence="4 5">ATCC 49782</strain>
    </source>
</reference>
<dbReference type="SUPFAM" id="SSF50494">
    <property type="entry name" value="Trypsin-like serine proteases"/>
    <property type="match status" value="1"/>
</dbReference>
<dbReference type="InterPro" id="IPR022382">
    <property type="entry name" value="Mycoplasma_peptidase_DUF31"/>
</dbReference>
<dbReference type="AlphaFoldDB" id="A0A0C5RKU5"/>
<keyword evidence="2" id="KW-0732">Signal</keyword>
<feature type="signal peptide" evidence="2">
    <location>
        <begin position="1"/>
        <end position="27"/>
    </location>
</feature>
<protein>
    <recommendedName>
        <fullName evidence="3">DUF31 domain-containing protein</fullName>
    </recommendedName>
</protein>
<dbReference type="KEGG" id="ude:JM47_01420"/>
<keyword evidence="1" id="KW-0472">Membrane</keyword>
<feature type="chain" id="PRO_5002182522" description="DUF31 domain-containing protein" evidence="2">
    <location>
        <begin position="28"/>
        <end position="1065"/>
    </location>
</feature>
<dbReference type="Proteomes" id="UP000032261">
    <property type="component" value="Chromosome"/>
</dbReference>
<feature type="domain" description="DUF31" evidence="3">
    <location>
        <begin position="641"/>
        <end position="960"/>
    </location>
</feature>
<dbReference type="Pfam" id="PF01732">
    <property type="entry name" value="Mycop_pep_DUF31"/>
    <property type="match status" value="1"/>
</dbReference>
<dbReference type="PROSITE" id="PS51257">
    <property type="entry name" value="PROKAR_LIPOPROTEIN"/>
    <property type="match status" value="1"/>
</dbReference>
<evidence type="ECO:0000256" key="1">
    <source>
        <dbReference type="ARBA" id="ARBA00022475"/>
    </source>
</evidence>
<dbReference type="InterPro" id="IPR009003">
    <property type="entry name" value="Peptidase_S1_PA"/>
</dbReference>
<name>A0A0C5RKU5_9BACT</name>
<dbReference type="NCBIfam" id="NF045841">
    <property type="entry name" value="Ig_SerProt_MIP"/>
    <property type="match status" value="1"/>
</dbReference>
<dbReference type="InterPro" id="IPR022381">
    <property type="entry name" value="Uncharacterised_MG067"/>
</dbReference>
<evidence type="ECO:0000256" key="2">
    <source>
        <dbReference type="SAM" id="SignalP"/>
    </source>
</evidence>
<dbReference type="PATRIC" id="fig|42094.4.peg.275"/>
<dbReference type="HOGENOM" id="CLU_283687_0_0_14"/>
<dbReference type="RefSeq" id="WP_208895201.1">
    <property type="nucleotide sequence ID" value="NZ_CP009770.1"/>
</dbReference>
<accession>A0A0C5RKU5</accession>